<evidence type="ECO:0000256" key="1">
    <source>
        <dbReference type="SAM" id="Phobius"/>
    </source>
</evidence>
<protein>
    <submittedName>
        <fullName evidence="2">Pentapeptide repeat protein</fullName>
    </submittedName>
</protein>
<keyword evidence="3" id="KW-1185">Reference proteome</keyword>
<comment type="caution">
    <text evidence="2">The sequence shown here is derived from an EMBL/GenBank/DDBJ whole genome shotgun (WGS) entry which is preliminary data.</text>
</comment>
<organism evidence="2 3">
    <name type="scientific">Saccharopolyspora dendranthemae</name>
    <dbReference type="NCBI Taxonomy" id="1181886"/>
    <lineage>
        <taxon>Bacteria</taxon>
        <taxon>Bacillati</taxon>
        <taxon>Actinomycetota</taxon>
        <taxon>Actinomycetes</taxon>
        <taxon>Pseudonocardiales</taxon>
        <taxon>Pseudonocardiaceae</taxon>
        <taxon>Saccharopolyspora</taxon>
    </lineage>
</organism>
<proteinExistence type="predicted"/>
<feature type="transmembrane region" description="Helical" evidence="1">
    <location>
        <begin position="28"/>
        <end position="47"/>
    </location>
</feature>
<dbReference type="OrthoDB" id="8440251at2"/>
<keyword evidence="1" id="KW-1133">Transmembrane helix</keyword>
<keyword evidence="1" id="KW-0812">Transmembrane</keyword>
<evidence type="ECO:0000313" key="3">
    <source>
        <dbReference type="Proteomes" id="UP000316184"/>
    </source>
</evidence>
<name>A0A561U1X6_9PSEU</name>
<dbReference type="SUPFAM" id="SSF141571">
    <property type="entry name" value="Pentapeptide repeat-like"/>
    <property type="match status" value="1"/>
</dbReference>
<dbReference type="EMBL" id="VIWX01000005">
    <property type="protein sequence ID" value="TWF93377.1"/>
    <property type="molecule type" value="Genomic_DNA"/>
</dbReference>
<dbReference type="Gene3D" id="2.160.20.80">
    <property type="entry name" value="E3 ubiquitin-protein ligase SopA"/>
    <property type="match status" value="1"/>
</dbReference>
<evidence type="ECO:0000313" key="2">
    <source>
        <dbReference type="EMBL" id="TWF93377.1"/>
    </source>
</evidence>
<dbReference type="Proteomes" id="UP000316184">
    <property type="component" value="Unassembled WGS sequence"/>
</dbReference>
<dbReference type="AlphaFoldDB" id="A0A561U1X6"/>
<reference evidence="2 3" key="1">
    <citation type="submission" date="2019-06" db="EMBL/GenBank/DDBJ databases">
        <title>Sequencing the genomes of 1000 actinobacteria strains.</title>
        <authorList>
            <person name="Klenk H.-P."/>
        </authorList>
    </citation>
    <scope>NUCLEOTIDE SEQUENCE [LARGE SCALE GENOMIC DNA]</scope>
    <source>
        <strain evidence="2 3">DSM 46699</strain>
    </source>
</reference>
<dbReference type="RefSeq" id="WP_145743107.1">
    <property type="nucleotide sequence ID" value="NZ_VIWX01000005.1"/>
</dbReference>
<dbReference type="Pfam" id="PF13576">
    <property type="entry name" value="Pentapeptide_3"/>
    <property type="match status" value="1"/>
</dbReference>
<accession>A0A561U1X6</accession>
<feature type="transmembrane region" description="Helical" evidence="1">
    <location>
        <begin position="67"/>
        <end position="88"/>
    </location>
</feature>
<keyword evidence="1" id="KW-0472">Membrane</keyword>
<dbReference type="InterPro" id="IPR001646">
    <property type="entry name" value="5peptide_repeat"/>
</dbReference>
<sequence>MSELYRVRAKEAPQPADRAPSVMPAWSIWLGAGLLLLVATTSMWALLTLFGTEDKVQLEANKVRLEIIKLSGSVVIGTGGAAALLLAARRQRSTELSIAQTERDLAYKEHDANERRATDLYIAATEQLGSDKAPVRLAGLYALERFGQSNPEYRQTVVDVLCAYLRMPFAHPDDKSYPIPEQDNSVTPERRVLYLDLAPTLTAAAGLPLDGADRQRQEQQVRLTAQRILVNHIHAYFDESGNQKIKTFWPGMNLDLTGAALEDVAMFRAHVRTAKFNSAVFYGKSHFNGAQFSGFAEFRNAVFHNSAIFKEAKFHTFADFEGAQFPDWTRFDNAHLTWGTFEDAHFPKLVSFEGAHFFSNADFNRTRFEGEVNFQSSYFHNGAFFLATKFTYASFEGARLRTDVDRRGEVWPVEWLPEWTDQDEGEIEGLEGNWIFLTRTPDPDGN</sequence>
<gene>
    <name evidence="2" type="ORF">FHU35_15221</name>
</gene>